<feature type="chain" id="PRO_5043775803" description="Phospholipase A2" evidence="16">
    <location>
        <begin position="21"/>
        <end position="284"/>
    </location>
</feature>
<dbReference type="FunFam" id="1.20.90.10:FF:000002">
    <property type="entry name" value="Phospholipase A2 group III"/>
    <property type="match status" value="1"/>
</dbReference>
<evidence type="ECO:0000313" key="18">
    <source>
        <dbReference type="EMBL" id="KAG8177243.1"/>
    </source>
</evidence>
<dbReference type="Pfam" id="PF05826">
    <property type="entry name" value="Phospholip_A2_2"/>
    <property type="match status" value="1"/>
</dbReference>
<comment type="similarity">
    <text evidence="4">Belongs to the phospholipase A2 family. Group III subfamily.</text>
</comment>
<keyword evidence="14" id="KW-1015">Disulfide bond</keyword>
<gene>
    <name evidence="18" type="ORF">JTE90_028698</name>
</gene>
<keyword evidence="16" id="KW-0732">Signal</keyword>
<dbReference type="GO" id="GO:0006644">
    <property type="term" value="P:phospholipid metabolic process"/>
    <property type="evidence" value="ECO:0007669"/>
    <property type="project" value="InterPro"/>
</dbReference>
<dbReference type="InterPro" id="IPR033113">
    <property type="entry name" value="PLA2_histidine"/>
</dbReference>
<keyword evidence="10" id="KW-0106">Calcium</keyword>
<evidence type="ECO:0000256" key="11">
    <source>
        <dbReference type="ARBA" id="ARBA00022963"/>
    </source>
</evidence>
<evidence type="ECO:0000256" key="3">
    <source>
        <dbReference type="ARBA" id="ARBA00004613"/>
    </source>
</evidence>
<evidence type="ECO:0000313" key="19">
    <source>
        <dbReference type="Proteomes" id="UP000827092"/>
    </source>
</evidence>
<dbReference type="PANTHER" id="PTHR12253">
    <property type="entry name" value="RH14732P"/>
    <property type="match status" value="1"/>
</dbReference>
<dbReference type="PROSITE" id="PS00118">
    <property type="entry name" value="PA2_HIS"/>
    <property type="match status" value="1"/>
</dbReference>
<protein>
    <recommendedName>
        <fullName evidence="6">Phospholipase A2</fullName>
        <ecNumber evidence="5">3.1.1.4</ecNumber>
    </recommendedName>
    <alternativeName>
        <fullName evidence="15">Phosphatidylcholine 2-acylhydrolase</fullName>
    </alternativeName>
</protein>
<proteinExistence type="inferred from homology"/>
<dbReference type="EMBL" id="JAFNEN010000797">
    <property type="protein sequence ID" value="KAG8177243.1"/>
    <property type="molecule type" value="Genomic_DNA"/>
</dbReference>
<evidence type="ECO:0000259" key="17">
    <source>
        <dbReference type="Pfam" id="PF05826"/>
    </source>
</evidence>
<dbReference type="GO" id="GO:0046872">
    <property type="term" value="F:metal ion binding"/>
    <property type="evidence" value="ECO:0007669"/>
    <property type="project" value="UniProtKB-KW"/>
</dbReference>
<dbReference type="GO" id="GO:0016042">
    <property type="term" value="P:lipid catabolic process"/>
    <property type="evidence" value="ECO:0007669"/>
    <property type="project" value="UniProtKB-KW"/>
</dbReference>
<keyword evidence="8" id="KW-0479">Metal-binding</keyword>
<dbReference type="Proteomes" id="UP000827092">
    <property type="component" value="Unassembled WGS sequence"/>
</dbReference>
<evidence type="ECO:0000256" key="2">
    <source>
        <dbReference type="ARBA" id="ARBA00001913"/>
    </source>
</evidence>
<keyword evidence="9" id="KW-0378">Hydrolase</keyword>
<comment type="caution">
    <text evidence="18">The sequence shown here is derived from an EMBL/GenBank/DDBJ whole genome shotgun (WGS) entry which is preliminary data.</text>
</comment>
<evidence type="ECO:0000256" key="14">
    <source>
        <dbReference type="ARBA" id="ARBA00023157"/>
    </source>
</evidence>
<evidence type="ECO:0000256" key="8">
    <source>
        <dbReference type="ARBA" id="ARBA00022723"/>
    </source>
</evidence>
<evidence type="ECO:0000256" key="13">
    <source>
        <dbReference type="ARBA" id="ARBA00023145"/>
    </source>
</evidence>
<keyword evidence="19" id="KW-1185">Reference proteome</keyword>
<reference evidence="18 19" key="1">
    <citation type="journal article" date="2022" name="Nat. Ecol. Evol.">
        <title>A masculinizing supergene underlies an exaggerated male reproductive morph in a spider.</title>
        <authorList>
            <person name="Hendrickx F."/>
            <person name="De Corte Z."/>
            <person name="Sonet G."/>
            <person name="Van Belleghem S.M."/>
            <person name="Kostlbacher S."/>
            <person name="Vangestel C."/>
        </authorList>
    </citation>
    <scope>NUCLEOTIDE SEQUENCE [LARGE SCALE GENOMIC DNA]</scope>
    <source>
        <strain evidence="18">W744_W776</strain>
    </source>
</reference>
<dbReference type="SUPFAM" id="SSF48619">
    <property type="entry name" value="Phospholipase A2, PLA2"/>
    <property type="match status" value="1"/>
</dbReference>
<dbReference type="InterPro" id="IPR016090">
    <property type="entry name" value="PLA2-like_dom"/>
</dbReference>
<accession>A0AAV6U0B9</accession>
<comment type="cofactor">
    <cofactor evidence="2">
        <name>Ca(2+)</name>
        <dbReference type="ChEBI" id="CHEBI:29108"/>
    </cofactor>
</comment>
<evidence type="ECO:0000256" key="12">
    <source>
        <dbReference type="ARBA" id="ARBA00023098"/>
    </source>
</evidence>
<keyword evidence="12" id="KW-0443">Lipid metabolism</keyword>
<keyword evidence="13" id="KW-0865">Zymogen</keyword>
<dbReference type="InterPro" id="IPR036444">
    <property type="entry name" value="PLipase_A2_dom_sf"/>
</dbReference>
<evidence type="ECO:0000256" key="16">
    <source>
        <dbReference type="SAM" id="SignalP"/>
    </source>
</evidence>
<feature type="domain" description="Phospholipase A2-like central" evidence="17">
    <location>
        <begin position="121"/>
        <end position="216"/>
    </location>
</feature>
<evidence type="ECO:0000256" key="5">
    <source>
        <dbReference type="ARBA" id="ARBA00013278"/>
    </source>
</evidence>
<keyword evidence="7" id="KW-0964">Secreted</keyword>
<dbReference type="EC" id="3.1.1.4" evidence="5"/>
<dbReference type="GO" id="GO:0050482">
    <property type="term" value="P:arachidonate secretion"/>
    <property type="evidence" value="ECO:0007669"/>
    <property type="project" value="InterPro"/>
</dbReference>
<comment type="catalytic activity">
    <reaction evidence="1">
        <text>a 1,2-diacyl-sn-glycero-3-phosphocholine + H2O = a 1-acyl-sn-glycero-3-phosphocholine + a fatty acid + H(+)</text>
        <dbReference type="Rhea" id="RHEA:15801"/>
        <dbReference type="ChEBI" id="CHEBI:15377"/>
        <dbReference type="ChEBI" id="CHEBI:15378"/>
        <dbReference type="ChEBI" id="CHEBI:28868"/>
        <dbReference type="ChEBI" id="CHEBI:57643"/>
        <dbReference type="ChEBI" id="CHEBI:58168"/>
        <dbReference type="EC" id="3.1.1.4"/>
    </reaction>
</comment>
<sequence length="284" mass="32518">MDLVLKTFLYFHVLVSVVYGSILREKMTVLQDPNDEADRKVVVVSWRNDYGDGFQCQMYTDQKLIQEVLKTSGDEPVRRPTKEEMAFIREECDSFSDMTRRRRQVEDSEGSSEAASSWNVIFPGTKWCGNGDTASNDDDLGSHADTDRCCRAHDKCDDIVLAGETKHNLTNKSPFTKLSCKCDDVFYDCLSEVNSLPSNTVGNTYFNLLRRECFKNDYPLGNKCLKHTSPLKITCLEYERDYSSPPVYQWVSAKIFKNLPVPGPLDIKLRISDEKMDMLRQILP</sequence>
<evidence type="ECO:0000256" key="15">
    <source>
        <dbReference type="ARBA" id="ARBA00029903"/>
    </source>
</evidence>
<name>A0AAV6U0B9_9ARAC</name>
<evidence type="ECO:0000256" key="7">
    <source>
        <dbReference type="ARBA" id="ARBA00022525"/>
    </source>
</evidence>
<organism evidence="18 19">
    <name type="scientific">Oedothorax gibbosus</name>
    <dbReference type="NCBI Taxonomy" id="931172"/>
    <lineage>
        <taxon>Eukaryota</taxon>
        <taxon>Metazoa</taxon>
        <taxon>Ecdysozoa</taxon>
        <taxon>Arthropoda</taxon>
        <taxon>Chelicerata</taxon>
        <taxon>Arachnida</taxon>
        <taxon>Araneae</taxon>
        <taxon>Araneomorphae</taxon>
        <taxon>Entelegynae</taxon>
        <taxon>Araneoidea</taxon>
        <taxon>Linyphiidae</taxon>
        <taxon>Erigoninae</taxon>
        <taxon>Oedothorax</taxon>
    </lineage>
</organism>
<comment type="subcellular location">
    <subcellularLocation>
        <location evidence="3">Secreted</location>
    </subcellularLocation>
</comment>
<dbReference type="AlphaFoldDB" id="A0AAV6U0B9"/>
<dbReference type="Gene3D" id="1.20.90.10">
    <property type="entry name" value="Phospholipase A2 domain"/>
    <property type="match status" value="1"/>
</dbReference>
<evidence type="ECO:0000256" key="9">
    <source>
        <dbReference type="ARBA" id="ARBA00022801"/>
    </source>
</evidence>
<dbReference type="CDD" id="cd04704">
    <property type="entry name" value="PLA2_bee_venom_like"/>
    <property type="match status" value="1"/>
</dbReference>
<dbReference type="GO" id="GO:0005576">
    <property type="term" value="C:extracellular region"/>
    <property type="evidence" value="ECO:0007669"/>
    <property type="project" value="UniProtKB-SubCell"/>
</dbReference>
<keyword evidence="11" id="KW-0442">Lipid degradation</keyword>
<evidence type="ECO:0000256" key="10">
    <source>
        <dbReference type="ARBA" id="ARBA00022837"/>
    </source>
</evidence>
<feature type="signal peptide" evidence="16">
    <location>
        <begin position="1"/>
        <end position="20"/>
    </location>
</feature>
<evidence type="ECO:0000256" key="6">
    <source>
        <dbReference type="ARBA" id="ARBA00021721"/>
    </source>
</evidence>
<dbReference type="GO" id="GO:0004623">
    <property type="term" value="F:phospholipase A2 activity"/>
    <property type="evidence" value="ECO:0007669"/>
    <property type="project" value="UniProtKB-EC"/>
</dbReference>
<evidence type="ECO:0000256" key="1">
    <source>
        <dbReference type="ARBA" id="ARBA00001604"/>
    </source>
</evidence>
<evidence type="ECO:0000256" key="4">
    <source>
        <dbReference type="ARBA" id="ARBA00009659"/>
    </source>
</evidence>